<dbReference type="PANTHER" id="PTHR43877:SF2">
    <property type="entry name" value="AMINOALKYLPHOSPHONATE N-ACETYLTRANSFERASE-RELATED"/>
    <property type="match status" value="1"/>
</dbReference>
<accession>A0A7K3W1B0</accession>
<dbReference type="Gene3D" id="3.40.630.30">
    <property type="match status" value="2"/>
</dbReference>
<dbReference type="Pfam" id="PF00583">
    <property type="entry name" value="Acetyltransf_1"/>
    <property type="match status" value="1"/>
</dbReference>
<dbReference type="CDD" id="cd04301">
    <property type="entry name" value="NAT_SF"/>
    <property type="match status" value="1"/>
</dbReference>
<dbReference type="InterPro" id="IPR000182">
    <property type="entry name" value="GNAT_dom"/>
</dbReference>
<dbReference type="InterPro" id="IPR016181">
    <property type="entry name" value="Acyl_CoA_acyltransferase"/>
</dbReference>
<sequence length="301" mass="32656">MPDPVVRPFHRADRDQLTVLVNAHISTVVPGWAVSTAVLLAQIERDPGQYVTDPWVDDRATLVAEVSGRLVGAAHLRRYRDDADVAPDWRGTGEIAWLVCWPAHEPAGDALAATSVRVLDAWGVRRCSADGDLPTPATYGIPDGWPHVARVLTAAGFDGSSAREEVHLAGGLDDVPEPGPAPLPGLAVRRVVGTFGARFDAVLDGDVVGFAEAQDDHTRGGSLSRLDGWADLAELHVAEHVRGQGIGTWLVQHLVAWLRLGGTDRFLVALGGEDVGLEPWFARFGWRRIGRVRRGWERVQR</sequence>
<dbReference type="GO" id="GO:0016747">
    <property type="term" value="F:acyltransferase activity, transferring groups other than amino-acyl groups"/>
    <property type="evidence" value="ECO:0007669"/>
    <property type="project" value="InterPro"/>
</dbReference>
<keyword evidence="2" id="KW-0012">Acyltransferase</keyword>
<proteinExistence type="predicted"/>
<dbReference type="EMBL" id="JAAGWF010000009">
    <property type="protein sequence ID" value="NEK58163.1"/>
    <property type="molecule type" value="Genomic_DNA"/>
</dbReference>
<feature type="domain" description="N-acetyltransferase" evidence="3">
    <location>
        <begin position="157"/>
        <end position="301"/>
    </location>
</feature>
<dbReference type="AlphaFoldDB" id="A0A7K3W1B0"/>
<protein>
    <submittedName>
        <fullName evidence="4">GNAT family N-acetyltransferase</fullName>
    </submittedName>
</protein>
<keyword evidence="5" id="KW-1185">Reference proteome</keyword>
<dbReference type="Proteomes" id="UP000470246">
    <property type="component" value="Unassembled WGS sequence"/>
</dbReference>
<gene>
    <name evidence="4" type="ORF">GCU56_09785</name>
</gene>
<evidence type="ECO:0000256" key="2">
    <source>
        <dbReference type="ARBA" id="ARBA00023315"/>
    </source>
</evidence>
<evidence type="ECO:0000313" key="5">
    <source>
        <dbReference type="Proteomes" id="UP000470246"/>
    </source>
</evidence>
<dbReference type="InterPro" id="IPR050832">
    <property type="entry name" value="Bact_Acetyltransf"/>
</dbReference>
<organism evidence="4 5">
    <name type="scientific">Geodermatophilus sabuli</name>
    <dbReference type="NCBI Taxonomy" id="1564158"/>
    <lineage>
        <taxon>Bacteria</taxon>
        <taxon>Bacillati</taxon>
        <taxon>Actinomycetota</taxon>
        <taxon>Actinomycetes</taxon>
        <taxon>Geodermatophilales</taxon>
        <taxon>Geodermatophilaceae</taxon>
        <taxon>Geodermatophilus</taxon>
    </lineage>
</organism>
<dbReference type="RefSeq" id="WP_163481529.1">
    <property type="nucleotide sequence ID" value="NZ_JAAGWF010000009.1"/>
</dbReference>
<comment type="caution">
    <text evidence="4">The sequence shown here is derived from an EMBL/GenBank/DDBJ whole genome shotgun (WGS) entry which is preliminary data.</text>
</comment>
<keyword evidence="1 4" id="KW-0808">Transferase</keyword>
<dbReference type="PROSITE" id="PS51186">
    <property type="entry name" value="GNAT"/>
    <property type="match status" value="1"/>
</dbReference>
<name>A0A7K3W1B0_9ACTN</name>
<dbReference type="SUPFAM" id="SSF55729">
    <property type="entry name" value="Acyl-CoA N-acyltransferases (Nat)"/>
    <property type="match status" value="1"/>
</dbReference>
<evidence type="ECO:0000313" key="4">
    <source>
        <dbReference type="EMBL" id="NEK58163.1"/>
    </source>
</evidence>
<reference evidence="4 5" key="1">
    <citation type="submission" date="2020-02" db="EMBL/GenBank/DDBJ databases">
        <title>Geodermatophilus sabuli CPCC 205279 I12A-02694.</title>
        <authorList>
            <person name="Jiang Z."/>
        </authorList>
    </citation>
    <scope>NUCLEOTIDE SEQUENCE [LARGE SCALE GENOMIC DNA]</scope>
    <source>
        <strain evidence="4 5">I12A-02694</strain>
    </source>
</reference>
<dbReference type="PANTHER" id="PTHR43877">
    <property type="entry name" value="AMINOALKYLPHOSPHONATE N-ACETYLTRANSFERASE-RELATED-RELATED"/>
    <property type="match status" value="1"/>
</dbReference>
<evidence type="ECO:0000256" key="1">
    <source>
        <dbReference type="ARBA" id="ARBA00022679"/>
    </source>
</evidence>
<evidence type="ECO:0000259" key="3">
    <source>
        <dbReference type="PROSITE" id="PS51186"/>
    </source>
</evidence>